<keyword evidence="6 10" id="KW-0067">ATP-binding</keyword>
<dbReference type="NCBIfam" id="NF004344">
    <property type="entry name" value="PRK05724.1"/>
    <property type="match status" value="1"/>
</dbReference>
<name>A0A2Z4AIC1_9BACT</name>
<dbReference type="AlphaFoldDB" id="A0A2Z4AIC1"/>
<evidence type="ECO:0000256" key="1">
    <source>
        <dbReference type="ARBA" id="ARBA00004956"/>
    </source>
</evidence>
<sequence length="344" mass="38319">MEQERSQFLLDFEKPIRELEEKLEELRQSSRINQLDLAKEVAAIESKIATTECEIYDNLTAWQQVQIARHPNRPYSLDYIDALFEDFQELHGDRRFGDDQALIGGTAFFEGKSIMIVAQQKGRNTKENLQRNFGMPKAEGYRKAFRLMETAAKFSMPIITFIDTPGAYPGIDSEERHVAEAIAVNQRMMSALNVPIVTIIIGEGGSGGALGIGVADSILIFENAYFSVISPEGCAAILWRDRAQKPKAAEALQLTAKDLMRFGIANMVIEEPFGGAHRDHHKAASNLKIALSSQLAELRKLSKKNLKARRYQKYRAIGVFEEPGIEEKTSSFPNPPPAAASDAS</sequence>
<dbReference type="SUPFAM" id="SSF52096">
    <property type="entry name" value="ClpP/crotonase"/>
    <property type="match status" value="1"/>
</dbReference>
<dbReference type="EC" id="2.1.3.15" evidence="10"/>
<keyword evidence="3 10" id="KW-0808">Transferase</keyword>
<keyword evidence="14" id="KW-0436">Ligase</keyword>
<gene>
    <name evidence="10 14" type="primary">accA</name>
    <name evidence="14" type="ORF">DF168_02272</name>
</gene>
<evidence type="ECO:0000256" key="9">
    <source>
        <dbReference type="ARBA" id="ARBA00049152"/>
    </source>
</evidence>
<dbReference type="PROSITE" id="PS50989">
    <property type="entry name" value="COA_CT_CTER"/>
    <property type="match status" value="1"/>
</dbReference>
<evidence type="ECO:0000256" key="4">
    <source>
        <dbReference type="ARBA" id="ARBA00022741"/>
    </source>
</evidence>
<dbReference type="InterPro" id="IPR029045">
    <property type="entry name" value="ClpP/crotonase-like_dom_sf"/>
</dbReference>
<keyword evidence="10" id="KW-0963">Cytoplasm</keyword>
<dbReference type="PANTHER" id="PTHR42853">
    <property type="entry name" value="ACETYL-COENZYME A CARBOXYLASE CARBOXYL TRANSFERASE SUBUNIT ALPHA"/>
    <property type="match status" value="1"/>
</dbReference>
<protein>
    <recommendedName>
        <fullName evidence="10">Acetyl-coenzyme A carboxylase carboxyl transferase subunit alpha</fullName>
        <shortName evidence="10">ACCase subunit alpha</shortName>
        <shortName evidence="10">Acetyl-CoA carboxylase carboxyltransferase subunit alpha</shortName>
        <ecNumber evidence="10">2.1.3.15</ecNumber>
    </recommendedName>
</protein>
<evidence type="ECO:0000256" key="2">
    <source>
        <dbReference type="ARBA" id="ARBA00022516"/>
    </source>
</evidence>
<evidence type="ECO:0000256" key="7">
    <source>
        <dbReference type="ARBA" id="ARBA00023098"/>
    </source>
</evidence>
<dbReference type="GO" id="GO:0009317">
    <property type="term" value="C:acetyl-CoA carboxylase complex"/>
    <property type="evidence" value="ECO:0007669"/>
    <property type="project" value="InterPro"/>
</dbReference>
<dbReference type="Proteomes" id="UP000247465">
    <property type="component" value="Chromosome"/>
</dbReference>
<feature type="coiled-coil region" evidence="11">
    <location>
        <begin position="9"/>
        <end position="36"/>
    </location>
</feature>
<comment type="subunit">
    <text evidence="10">Acetyl-CoA carboxylase is a heterohexamer composed of biotin carboxyl carrier protein (AccB), biotin carboxylase (AccC) and two subunits each of ACCase subunit alpha (AccA) and ACCase subunit beta (AccD).</text>
</comment>
<comment type="similarity">
    <text evidence="10">Belongs to the AccA family.</text>
</comment>
<evidence type="ECO:0000256" key="6">
    <source>
        <dbReference type="ARBA" id="ARBA00022840"/>
    </source>
</evidence>
<dbReference type="GO" id="GO:0003989">
    <property type="term" value="F:acetyl-CoA carboxylase activity"/>
    <property type="evidence" value="ECO:0007669"/>
    <property type="project" value="InterPro"/>
</dbReference>
<evidence type="ECO:0000313" key="15">
    <source>
        <dbReference type="Proteomes" id="UP000247465"/>
    </source>
</evidence>
<dbReference type="KEGG" id="mtar:DF168_02272"/>
<dbReference type="UniPathway" id="UPA00655">
    <property type="reaction ID" value="UER00711"/>
</dbReference>
<keyword evidence="5 10" id="KW-0276">Fatty acid metabolism</keyword>
<dbReference type="GO" id="GO:0016743">
    <property type="term" value="F:carboxyl- or carbamoyltransferase activity"/>
    <property type="evidence" value="ECO:0007669"/>
    <property type="project" value="UniProtKB-UniRule"/>
</dbReference>
<feature type="region of interest" description="Disordered" evidence="12">
    <location>
        <begin position="325"/>
        <end position="344"/>
    </location>
</feature>
<proteinExistence type="inferred from homology"/>
<evidence type="ECO:0000256" key="12">
    <source>
        <dbReference type="SAM" id="MobiDB-lite"/>
    </source>
</evidence>
<feature type="domain" description="CoA carboxyltransferase C-terminal" evidence="13">
    <location>
        <begin position="36"/>
        <end position="297"/>
    </location>
</feature>
<dbReference type="Gene3D" id="3.90.226.10">
    <property type="entry name" value="2-enoyl-CoA Hydratase, Chain A, domain 1"/>
    <property type="match status" value="1"/>
</dbReference>
<dbReference type="HAMAP" id="MF_00823">
    <property type="entry name" value="AcetylCoA_CT_alpha"/>
    <property type="match status" value="1"/>
</dbReference>
<dbReference type="GO" id="GO:2001295">
    <property type="term" value="P:malonyl-CoA biosynthetic process"/>
    <property type="evidence" value="ECO:0007669"/>
    <property type="project" value="UniProtKB-UniRule"/>
</dbReference>
<dbReference type="GO" id="GO:0005524">
    <property type="term" value="F:ATP binding"/>
    <property type="evidence" value="ECO:0007669"/>
    <property type="project" value="UniProtKB-KW"/>
</dbReference>
<keyword evidence="2 10" id="KW-0444">Lipid biosynthesis</keyword>
<accession>A0A2Z4AIC1</accession>
<keyword evidence="11" id="KW-0175">Coiled coil</keyword>
<evidence type="ECO:0000256" key="3">
    <source>
        <dbReference type="ARBA" id="ARBA00022679"/>
    </source>
</evidence>
<dbReference type="EMBL" id="CP029803">
    <property type="protein sequence ID" value="AWT61046.1"/>
    <property type="molecule type" value="Genomic_DNA"/>
</dbReference>
<dbReference type="InterPro" id="IPR001095">
    <property type="entry name" value="Acetyl_CoA_COase_a_su"/>
</dbReference>
<evidence type="ECO:0000256" key="5">
    <source>
        <dbReference type="ARBA" id="ARBA00022832"/>
    </source>
</evidence>
<comment type="pathway">
    <text evidence="1 10">Lipid metabolism; malonyl-CoA biosynthesis; malonyl-CoA from acetyl-CoA: step 1/1.</text>
</comment>
<evidence type="ECO:0000256" key="11">
    <source>
        <dbReference type="SAM" id="Coils"/>
    </source>
</evidence>
<evidence type="ECO:0000256" key="8">
    <source>
        <dbReference type="ARBA" id="ARBA00023160"/>
    </source>
</evidence>
<comment type="subcellular location">
    <subcellularLocation>
        <location evidence="10">Cytoplasm</location>
    </subcellularLocation>
</comment>
<keyword evidence="8 10" id="KW-0275">Fatty acid biosynthesis</keyword>
<dbReference type="NCBIfam" id="NF041504">
    <property type="entry name" value="AccA_sub"/>
    <property type="match status" value="1"/>
</dbReference>
<dbReference type="PRINTS" id="PR01069">
    <property type="entry name" value="ACCCTRFRASEA"/>
</dbReference>
<dbReference type="InterPro" id="IPR011763">
    <property type="entry name" value="COA_CT_C"/>
</dbReference>
<organism evidence="14 15">
    <name type="scientific">Candidatus Moanibacter tarae</name>
    <dbReference type="NCBI Taxonomy" id="2200854"/>
    <lineage>
        <taxon>Bacteria</taxon>
        <taxon>Pseudomonadati</taxon>
        <taxon>Verrucomicrobiota</taxon>
        <taxon>Opitutia</taxon>
        <taxon>Puniceicoccales</taxon>
        <taxon>Puniceicoccales incertae sedis</taxon>
        <taxon>Candidatus Moanibacter</taxon>
    </lineage>
</organism>
<comment type="function">
    <text evidence="10">Component of the acetyl coenzyme A carboxylase (ACC) complex. First, biotin carboxylase catalyzes the carboxylation of biotin on its carrier protein (BCCP) and then the CO(2) group is transferred by the carboxyltransferase to acetyl-CoA to form malonyl-CoA.</text>
</comment>
<dbReference type="PANTHER" id="PTHR42853:SF3">
    <property type="entry name" value="ACETYL-COENZYME A CARBOXYLASE CARBOXYL TRANSFERASE SUBUNIT ALPHA, CHLOROPLASTIC"/>
    <property type="match status" value="1"/>
</dbReference>
<reference evidence="14 15" key="1">
    <citation type="submission" date="2018-06" db="EMBL/GenBank/DDBJ databases">
        <title>Draft Genome Sequence of a Novel Marine Bacterium Related to the Verrucomicrobia.</title>
        <authorList>
            <person name="Vosseberg J."/>
            <person name="Martijn J."/>
            <person name="Ettema T.J.G."/>
        </authorList>
    </citation>
    <scope>NUCLEOTIDE SEQUENCE [LARGE SCALE GENOMIC DNA]</scope>
    <source>
        <strain evidence="14">TARA_B100001123</strain>
    </source>
</reference>
<dbReference type="Pfam" id="PF03255">
    <property type="entry name" value="ACCA"/>
    <property type="match status" value="1"/>
</dbReference>
<dbReference type="NCBIfam" id="TIGR00513">
    <property type="entry name" value="accA"/>
    <property type="match status" value="1"/>
</dbReference>
<comment type="catalytic activity">
    <reaction evidence="9 10">
        <text>N(6)-carboxybiotinyl-L-lysyl-[protein] + acetyl-CoA = N(6)-biotinyl-L-lysyl-[protein] + malonyl-CoA</text>
        <dbReference type="Rhea" id="RHEA:54728"/>
        <dbReference type="Rhea" id="RHEA-COMP:10505"/>
        <dbReference type="Rhea" id="RHEA-COMP:10506"/>
        <dbReference type="ChEBI" id="CHEBI:57288"/>
        <dbReference type="ChEBI" id="CHEBI:57384"/>
        <dbReference type="ChEBI" id="CHEBI:83144"/>
        <dbReference type="ChEBI" id="CHEBI:83145"/>
        <dbReference type="EC" id="2.1.3.15"/>
    </reaction>
</comment>
<evidence type="ECO:0000313" key="14">
    <source>
        <dbReference type="EMBL" id="AWT61046.1"/>
    </source>
</evidence>
<evidence type="ECO:0000256" key="10">
    <source>
        <dbReference type="HAMAP-Rule" id="MF_00823"/>
    </source>
</evidence>
<evidence type="ECO:0000259" key="13">
    <source>
        <dbReference type="PROSITE" id="PS50989"/>
    </source>
</evidence>
<keyword evidence="4 10" id="KW-0547">Nucleotide-binding</keyword>
<dbReference type="GO" id="GO:0006633">
    <property type="term" value="P:fatty acid biosynthetic process"/>
    <property type="evidence" value="ECO:0007669"/>
    <property type="project" value="UniProtKB-KW"/>
</dbReference>
<keyword evidence="7 10" id="KW-0443">Lipid metabolism</keyword>